<name>A0AAV4PJR5_9ARAC</name>
<comment type="caution">
    <text evidence="1">The sequence shown here is derived from an EMBL/GenBank/DDBJ whole genome shotgun (WGS) entry which is preliminary data.</text>
</comment>
<keyword evidence="2" id="KW-1185">Reference proteome</keyword>
<proteinExistence type="predicted"/>
<sequence>MFAHLPFIDLTNPPPVRIRTQFKLEGEHPRSFKTFGNRGLWPFKSIKSVAGLLNISDGALVGWFAGRSVVRGGGQSSSDVGPFLKFQTGAGGWGL</sequence>
<protein>
    <submittedName>
        <fullName evidence="1">Uncharacterized protein</fullName>
    </submittedName>
</protein>
<dbReference type="AlphaFoldDB" id="A0AAV4PJR5"/>
<evidence type="ECO:0000313" key="1">
    <source>
        <dbReference type="EMBL" id="GIX96366.1"/>
    </source>
</evidence>
<gene>
    <name evidence="1" type="ORF">CDAR_293731</name>
</gene>
<accession>A0AAV4PJR5</accession>
<organism evidence="1 2">
    <name type="scientific">Caerostris darwini</name>
    <dbReference type="NCBI Taxonomy" id="1538125"/>
    <lineage>
        <taxon>Eukaryota</taxon>
        <taxon>Metazoa</taxon>
        <taxon>Ecdysozoa</taxon>
        <taxon>Arthropoda</taxon>
        <taxon>Chelicerata</taxon>
        <taxon>Arachnida</taxon>
        <taxon>Araneae</taxon>
        <taxon>Araneomorphae</taxon>
        <taxon>Entelegynae</taxon>
        <taxon>Araneoidea</taxon>
        <taxon>Araneidae</taxon>
        <taxon>Caerostris</taxon>
    </lineage>
</organism>
<dbReference type="Proteomes" id="UP001054837">
    <property type="component" value="Unassembled WGS sequence"/>
</dbReference>
<dbReference type="EMBL" id="BPLQ01002898">
    <property type="protein sequence ID" value="GIX96366.1"/>
    <property type="molecule type" value="Genomic_DNA"/>
</dbReference>
<reference evidence="1 2" key="1">
    <citation type="submission" date="2021-06" db="EMBL/GenBank/DDBJ databases">
        <title>Caerostris darwini draft genome.</title>
        <authorList>
            <person name="Kono N."/>
            <person name="Arakawa K."/>
        </authorList>
    </citation>
    <scope>NUCLEOTIDE SEQUENCE [LARGE SCALE GENOMIC DNA]</scope>
</reference>
<evidence type="ECO:0000313" key="2">
    <source>
        <dbReference type="Proteomes" id="UP001054837"/>
    </source>
</evidence>